<reference evidence="1 2" key="1">
    <citation type="submission" date="2018-07" db="EMBL/GenBank/DDBJ databases">
        <title>Section-level genome sequencing of Aspergillus section Nigri to investigate inter- and intra-species variation.</title>
        <authorList>
            <consortium name="DOE Joint Genome Institute"/>
            <person name="Vesth T.C."/>
            <person name="Nybo J.L."/>
            <person name="Theobald S."/>
            <person name="Frisvad J.C."/>
            <person name="Larsen T.O."/>
            <person name="Nielsen K.F."/>
            <person name="Hoof J.B."/>
            <person name="Brandl J."/>
            <person name="Salamov A."/>
            <person name="Riley R."/>
            <person name="Gladden J.M."/>
            <person name="Phatale P."/>
            <person name="Nielsen M.T."/>
            <person name="Lyhne E.K."/>
            <person name="Kogle M.E."/>
            <person name="Strasser K."/>
            <person name="McDonnell E."/>
            <person name="Barry K."/>
            <person name="Clum A."/>
            <person name="Chen C."/>
            <person name="Nolan M."/>
            <person name="Sandor L."/>
            <person name="Kuo A."/>
            <person name="Lipzen A."/>
            <person name="Hainaut M."/>
            <person name="Drula E."/>
            <person name="Tsang A."/>
            <person name="Magnuson J.K."/>
            <person name="Henrissat B."/>
            <person name="Wiebenga A."/>
            <person name="Simmons B.A."/>
            <person name="Makela M.R."/>
            <person name="De vries R.P."/>
            <person name="Grigoriev I.V."/>
            <person name="Mortensen U.H."/>
            <person name="Baker S.E."/>
            <person name="Andersen M.R."/>
        </authorList>
    </citation>
    <scope>NUCLEOTIDE SEQUENCE [LARGE SCALE GENOMIC DNA]</scope>
    <source>
        <strain evidence="1 2">ATCC 13496</strain>
    </source>
</reference>
<name>A0A370CE85_ASPNG</name>
<protein>
    <submittedName>
        <fullName evidence="1">Uncharacterized protein</fullName>
    </submittedName>
</protein>
<dbReference type="VEuPathDB" id="FungiDB:M747DRAFT_138546"/>
<organism evidence="1 2">
    <name type="scientific">Aspergillus niger ATCC 13496</name>
    <dbReference type="NCBI Taxonomy" id="1353008"/>
    <lineage>
        <taxon>Eukaryota</taxon>
        <taxon>Fungi</taxon>
        <taxon>Dikarya</taxon>
        <taxon>Ascomycota</taxon>
        <taxon>Pezizomycotina</taxon>
        <taxon>Eurotiomycetes</taxon>
        <taxon>Eurotiomycetidae</taxon>
        <taxon>Eurotiales</taxon>
        <taxon>Aspergillaceae</taxon>
        <taxon>Aspergillus</taxon>
        <taxon>Aspergillus subgen. Circumdati</taxon>
    </lineage>
</organism>
<evidence type="ECO:0000313" key="2">
    <source>
        <dbReference type="Proteomes" id="UP000253845"/>
    </source>
</evidence>
<dbReference type="Proteomes" id="UP000253845">
    <property type="component" value="Unassembled WGS sequence"/>
</dbReference>
<gene>
    <name evidence="1" type="ORF">M747DRAFT_138546</name>
</gene>
<dbReference type="AlphaFoldDB" id="A0A370CE85"/>
<sequence length="173" mass="19342">MYGGAKAGKRADDAMLSSLSVSFASTNIILYSVSIYGTSSLSPISPSQSIQCLSILRNIHPLILIDHQQSWSPFFPPFPRFHQLLSPYRQPQREREHGLVGAECSGNRPAVRSTLLLFSHLFPSPELVHHPSFRGVPFPSILTPLEQPLLFPVEIPLSSQHPRRCQRTVFTTK</sequence>
<accession>A0A370CE85</accession>
<proteinExistence type="predicted"/>
<dbReference type="EMBL" id="KZ851903">
    <property type="protein sequence ID" value="RDH24112.1"/>
    <property type="molecule type" value="Genomic_DNA"/>
</dbReference>
<evidence type="ECO:0000313" key="1">
    <source>
        <dbReference type="EMBL" id="RDH24112.1"/>
    </source>
</evidence>